<keyword evidence="1" id="KW-0472">Membrane</keyword>
<name>A0A8J5SAI8_ZIZPA</name>
<dbReference type="Proteomes" id="UP000729402">
    <property type="component" value="Unassembled WGS sequence"/>
</dbReference>
<dbReference type="AlphaFoldDB" id="A0A8J5SAI8"/>
<accession>A0A8J5SAI8</accession>
<dbReference type="EMBL" id="JAAALK010000285">
    <property type="protein sequence ID" value="KAG8064437.1"/>
    <property type="molecule type" value="Genomic_DNA"/>
</dbReference>
<protein>
    <submittedName>
        <fullName evidence="2">Uncharacterized protein</fullName>
    </submittedName>
</protein>
<evidence type="ECO:0000256" key="1">
    <source>
        <dbReference type="SAM" id="Phobius"/>
    </source>
</evidence>
<feature type="transmembrane region" description="Helical" evidence="1">
    <location>
        <begin position="78"/>
        <end position="95"/>
    </location>
</feature>
<comment type="caution">
    <text evidence="2">The sequence shown here is derived from an EMBL/GenBank/DDBJ whole genome shotgun (WGS) entry which is preliminary data.</text>
</comment>
<sequence>MSLEVDRRTNQSSSVQAQVSAVVFVPIGGGSLVHTTTQLQHCKLESSHLHGSEESPAKLPDEDVVLIMCCKRKLTKPIGTDVILLVTILVFLMVLKRSCTSLLLEYL</sequence>
<evidence type="ECO:0000313" key="3">
    <source>
        <dbReference type="Proteomes" id="UP000729402"/>
    </source>
</evidence>
<gene>
    <name evidence="2" type="ORF">GUJ93_ZPchr0004g38852</name>
</gene>
<keyword evidence="1" id="KW-0812">Transmembrane</keyword>
<proteinExistence type="predicted"/>
<keyword evidence="3" id="KW-1185">Reference proteome</keyword>
<reference evidence="2" key="1">
    <citation type="journal article" date="2021" name="bioRxiv">
        <title>Whole Genome Assembly and Annotation of Northern Wild Rice, Zizania palustris L., Supports a Whole Genome Duplication in the Zizania Genus.</title>
        <authorList>
            <person name="Haas M."/>
            <person name="Kono T."/>
            <person name="Macchietto M."/>
            <person name="Millas R."/>
            <person name="McGilp L."/>
            <person name="Shao M."/>
            <person name="Duquette J."/>
            <person name="Hirsch C.N."/>
            <person name="Kimball J."/>
        </authorList>
    </citation>
    <scope>NUCLEOTIDE SEQUENCE</scope>
    <source>
        <tissue evidence="2">Fresh leaf tissue</tissue>
    </source>
</reference>
<reference evidence="2" key="2">
    <citation type="submission" date="2021-02" db="EMBL/GenBank/DDBJ databases">
        <authorList>
            <person name="Kimball J.A."/>
            <person name="Haas M.W."/>
            <person name="Macchietto M."/>
            <person name="Kono T."/>
            <person name="Duquette J."/>
            <person name="Shao M."/>
        </authorList>
    </citation>
    <scope>NUCLEOTIDE SEQUENCE</scope>
    <source>
        <tissue evidence="2">Fresh leaf tissue</tissue>
    </source>
</reference>
<keyword evidence="1" id="KW-1133">Transmembrane helix</keyword>
<evidence type="ECO:0000313" key="2">
    <source>
        <dbReference type="EMBL" id="KAG8064437.1"/>
    </source>
</evidence>
<organism evidence="2 3">
    <name type="scientific">Zizania palustris</name>
    <name type="common">Northern wild rice</name>
    <dbReference type="NCBI Taxonomy" id="103762"/>
    <lineage>
        <taxon>Eukaryota</taxon>
        <taxon>Viridiplantae</taxon>
        <taxon>Streptophyta</taxon>
        <taxon>Embryophyta</taxon>
        <taxon>Tracheophyta</taxon>
        <taxon>Spermatophyta</taxon>
        <taxon>Magnoliopsida</taxon>
        <taxon>Liliopsida</taxon>
        <taxon>Poales</taxon>
        <taxon>Poaceae</taxon>
        <taxon>BOP clade</taxon>
        <taxon>Oryzoideae</taxon>
        <taxon>Oryzeae</taxon>
        <taxon>Zizaniinae</taxon>
        <taxon>Zizania</taxon>
    </lineage>
</organism>